<dbReference type="SMART" id="SM00343">
    <property type="entry name" value="ZnF_C2HC"/>
    <property type="match status" value="2"/>
</dbReference>
<accession>E2ABI3</accession>
<gene>
    <name evidence="4" type="ORF">EAG_06718</name>
</gene>
<evidence type="ECO:0000256" key="2">
    <source>
        <dbReference type="SAM" id="MobiDB-lite"/>
    </source>
</evidence>
<name>E2ABI3_CAMFO</name>
<evidence type="ECO:0000313" key="4">
    <source>
        <dbReference type="EMBL" id="EFN69210.1"/>
    </source>
</evidence>
<evidence type="ECO:0000313" key="5">
    <source>
        <dbReference type="Proteomes" id="UP000000311"/>
    </source>
</evidence>
<keyword evidence="1" id="KW-0863">Zinc-finger</keyword>
<protein>
    <recommendedName>
        <fullName evidence="3">CCHC-type domain-containing protein</fullName>
    </recommendedName>
</protein>
<keyword evidence="5" id="KW-1185">Reference proteome</keyword>
<feature type="compositionally biased region" description="Low complexity" evidence="2">
    <location>
        <begin position="39"/>
        <end position="55"/>
    </location>
</feature>
<dbReference type="OrthoDB" id="7700262at2759"/>
<dbReference type="STRING" id="104421.E2ABI3"/>
<evidence type="ECO:0000256" key="1">
    <source>
        <dbReference type="PROSITE-ProRule" id="PRU00047"/>
    </source>
</evidence>
<sequence length="176" mass="19500">RKGIIRDVSLDLSNEEILTGLESSVDVVSVQRLNRRRGGPLSSSSSTHTHVNNDNNNLLIPSRTILITFKGQTLPDRVCLYMIKHSITPFVSKTSLCFKCFRFGHISAQCKGHARCIDYGEARHEDGGICSREGGASICINCGGPHRASDFSCPEYSFQRRIREISAYENVPLSKA</sequence>
<dbReference type="PROSITE" id="PS50158">
    <property type="entry name" value="ZF_CCHC"/>
    <property type="match status" value="1"/>
</dbReference>
<feature type="domain" description="CCHC-type" evidence="3">
    <location>
        <begin position="97"/>
        <end position="111"/>
    </location>
</feature>
<dbReference type="Proteomes" id="UP000000311">
    <property type="component" value="Unassembled WGS sequence"/>
</dbReference>
<organism evidence="5">
    <name type="scientific">Camponotus floridanus</name>
    <name type="common">Florida carpenter ant</name>
    <dbReference type="NCBI Taxonomy" id="104421"/>
    <lineage>
        <taxon>Eukaryota</taxon>
        <taxon>Metazoa</taxon>
        <taxon>Ecdysozoa</taxon>
        <taxon>Arthropoda</taxon>
        <taxon>Hexapoda</taxon>
        <taxon>Insecta</taxon>
        <taxon>Pterygota</taxon>
        <taxon>Neoptera</taxon>
        <taxon>Endopterygota</taxon>
        <taxon>Hymenoptera</taxon>
        <taxon>Apocrita</taxon>
        <taxon>Aculeata</taxon>
        <taxon>Formicoidea</taxon>
        <taxon>Formicidae</taxon>
        <taxon>Formicinae</taxon>
        <taxon>Camponotus</taxon>
    </lineage>
</organism>
<dbReference type="InterPro" id="IPR001878">
    <property type="entry name" value="Znf_CCHC"/>
</dbReference>
<dbReference type="EMBL" id="GL438255">
    <property type="protein sequence ID" value="EFN69210.1"/>
    <property type="molecule type" value="Genomic_DNA"/>
</dbReference>
<keyword evidence="1" id="KW-0862">Zinc</keyword>
<reference evidence="4 5" key="1">
    <citation type="journal article" date="2010" name="Science">
        <title>Genomic comparison of the ants Camponotus floridanus and Harpegnathos saltator.</title>
        <authorList>
            <person name="Bonasio R."/>
            <person name="Zhang G."/>
            <person name="Ye C."/>
            <person name="Mutti N.S."/>
            <person name="Fang X."/>
            <person name="Qin N."/>
            <person name="Donahue G."/>
            <person name="Yang P."/>
            <person name="Li Q."/>
            <person name="Li C."/>
            <person name="Zhang P."/>
            <person name="Huang Z."/>
            <person name="Berger S.L."/>
            <person name="Reinberg D."/>
            <person name="Wang J."/>
            <person name="Liebig J."/>
        </authorList>
    </citation>
    <scope>NUCLEOTIDE SEQUENCE [LARGE SCALE GENOMIC DNA]</scope>
    <source>
        <strain evidence="5">C129</strain>
    </source>
</reference>
<proteinExistence type="predicted"/>
<feature type="non-terminal residue" evidence="4">
    <location>
        <position position="1"/>
    </location>
</feature>
<dbReference type="GO" id="GO:0003676">
    <property type="term" value="F:nucleic acid binding"/>
    <property type="evidence" value="ECO:0007669"/>
    <property type="project" value="InterPro"/>
</dbReference>
<dbReference type="AlphaFoldDB" id="E2ABI3"/>
<keyword evidence="1" id="KW-0479">Metal-binding</keyword>
<dbReference type="GO" id="GO:0008270">
    <property type="term" value="F:zinc ion binding"/>
    <property type="evidence" value="ECO:0007669"/>
    <property type="project" value="UniProtKB-KW"/>
</dbReference>
<dbReference type="InParanoid" id="E2ABI3"/>
<feature type="region of interest" description="Disordered" evidence="2">
    <location>
        <begin position="36"/>
        <end position="55"/>
    </location>
</feature>
<feature type="non-terminal residue" evidence="4">
    <location>
        <position position="176"/>
    </location>
</feature>
<evidence type="ECO:0000259" key="3">
    <source>
        <dbReference type="PROSITE" id="PS50158"/>
    </source>
</evidence>